<dbReference type="Gene3D" id="3.20.20.30">
    <property type="entry name" value="Luciferase-like domain"/>
    <property type="match status" value="1"/>
</dbReference>
<evidence type="ECO:0000256" key="1">
    <source>
        <dbReference type="ARBA" id="ARBA00022630"/>
    </source>
</evidence>
<evidence type="ECO:0000313" key="9">
    <source>
        <dbReference type="Proteomes" id="UP000198994"/>
    </source>
</evidence>
<keyword evidence="2 6" id="KW-0288">FMN</keyword>
<proteinExistence type="inferred from homology"/>
<dbReference type="PANTHER" id="PTHR30011:SF16">
    <property type="entry name" value="C2H2 FINGER DOMAIN TRANSCRIPTION FACTOR (EUROFUNG)-RELATED"/>
    <property type="match status" value="1"/>
</dbReference>
<dbReference type="STRING" id="282683.SAMN04488105_11796"/>
<dbReference type="SUPFAM" id="SSF51679">
    <property type="entry name" value="Bacterial luciferase-like"/>
    <property type="match status" value="1"/>
</dbReference>
<dbReference type="Pfam" id="PF00296">
    <property type="entry name" value="Bac_luciferase"/>
    <property type="match status" value="1"/>
</dbReference>
<keyword evidence="3" id="KW-0560">Oxidoreductase</keyword>
<dbReference type="InterPro" id="IPR051260">
    <property type="entry name" value="Diverse_substr_monoxygenases"/>
</dbReference>
<gene>
    <name evidence="8" type="ORF">SAMN04488105_11796</name>
</gene>
<dbReference type="CDD" id="cd01095">
    <property type="entry name" value="Nitrilotriacetate_monoxgenase"/>
    <property type="match status" value="1"/>
</dbReference>
<protein>
    <submittedName>
        <fullName evidence="8">FMN-dependent oxidoreductase, nitrilotriacetate monooxygenase family</fullName>
    </submittedName>
</protein>
<keyword evidence="9" id="KW-1185">Reference proteome</keyword>
<feature type="binding site" evidence="6">
    <location>
        <position position="57"/>
    </location>
    <ligand>
        <name>FMN</name>
        <dbReference type="ChEBI" id="CHEBI:58210"/>
    </ligand>
</feature>
<dbReference type="NCBIfam" id="TIGR03860">
    <property type="entry name" value="FMN_nitrolo"/>
    <property type="match status" value="1"/>
</dbReference>
<comment type="similarity">
    <text evidence="5">Belongs to the NtaA/SnaA/DszA monooxygenase family.</text>
</comment>
<feature type="binding site" evidence="6">
    <location>
        <position position="154"/>
    </location>
    <ligand>
        <name>FMN</name>
        <dbReference type="ChEBI" id="CHEBI:58210"/>
    </ligand>
</feature>
<evidence type="ECO:0000259" key="7">
    <source>
        <dbReference type="Pfam" id="PF00296"/>
    </source>
</evidence>
<dbReference type="GO" id="GO:0016705">
    <property type="term" value="F:oxidoreductase activity, acting on paired donors, with incorporation or reduction of molecular oxygen"/>
    <property type="evidence" value="ECO:0007669"/>
    <property type="project" value="InterPro"/>
</dbReference>
<dbReference type="AlphaFoldDB" id="A0A1G7K950"/>
<keyword evidence="1 6" id="KW-0285">Flavoprotein</keyword>
<dbReference type="GO" id="GO:0004497">
    <property type="term" value="F:monooxygenase activity"/>
    <property type="evidence" value="ECO:0007669"/>
    <property type="project" value="UniProtKB-KW"/>
</dbReference>
<name>A0A1G7K950_9RHOB</name>
<evidence type="ECO:0000256" key="3">
    <source>
        <dbReference type="ARBA" id="ARBA00023002"/>
    </source>
</evidence>
<sequence>MTKKQLAIGTLIEAYGLHAAAWLTEEAEPGAPNDIAYFKNIAQICEKGKFDFYFIADTPACRTTDIETWARSPMYMNQLEPITLLTALADATSKIGLAATASTTFYEPYNLARLYASLDHISNGRAGWNIVTSANDFAARNFGADRLPPHNKRYAKAREFYQVVTALWDTWEDDAFVYDKESGLNFDPAKMHVLDHEGEFFKVNGALNIARPPQGYPVIVEAGASETGKEFAAETAEAVFGVATDIEEAVAFYKDLKGRMPKFGRNPDHLKVLAGATIVVGDNAEEAKARFDHWQSLIHPDVGLLRIKQDIETDLSDLPLDEPVPVDRIPAESNHHRAYFEEIAGMIRKGLTLRQICQQYTRSKVTIFGSPEEIADMMQEWLEREACDGFMITFPVIPSTLSDFVEKVVPVLQARGIFREDYTGSTLREHLGLPRPENRYTAARAKAAADEKAVANG</sequence>
<evidence type="ECO:0000256" key="5">
    <source>
        <dbReference type="ARBA" id="ARBA00033748"/>
    </source>
</evidence>
<dbReference type="Proteomes" id="UP000198994">
    <property type="component" value="Unassembled WGS sequence"/>
</dbReference>
<reference evidence="9" key="1">
    <citation type="submission" date="2016-10" db="EMBL/GenBank/DDBJ databases">
        <authorList>
            <person name="Varghese N."/>
            <person name="Submissions S."/>
        </authorList>
    </citation>
    <scope>NUCLEOTIDE SEQUENCE [LARGE SCALE GENOMIC DNA]</scope>
    <source>
        <strain evidence="9">DSM 10146</strain>
    </source>
</reference>
<organism evidence="8 9">
    <name type="scientific">Salipiger thiooxidans</name>
    <dbReference type="NCBI Taxonomy" id="282683"/>
    <lineage>
        <taxon>Bacteria</taxon>
        <taxon>Pseudomonadati</taxon>
        <taxon>Pseudomonadota</taxon>
        <taxon>Alphaproteobacteria</taxon>
        <taxon>Rhodobacterales</taxon>
        <taxon>Roseobacteraceae</taxon>
        <taxon>Salipiger</taxon>
    </lineage>
</organism>
<feature type="binding site" evidence="6">
    <location>
        <position position="100"/>
    </location>
    <ligand>
        <name>FMN</name>
        <dbReference type="ChEBI" id="CHEBI:58210"/>
    </ligand>
</feature>
<evidence type="ECO:0000256" key="4">
    <source>
        <dbReference type="ARBA" id="ARBA00023033"/>
    </source>
</evidence>
<evidence type="ECO:0000256" key="2">
    <source>
        <dbReference type="ARBA" id="ARBA00022643"/>
    </source>
</evidence>
<dbReference type="PIRSF" id="PIRSF000337">
    <property type="entry name" value="NTA_MOA"/>
    <property type="match status" value="1"/>
</dbReference>
<dbReference type="OrthoDB" id="9779442at2"/>
<feature type="domain" description="Luciferase-like" evidence="7">
    <location>
        <begin position="27"/>
        <end position="381"/>
    </location>
</feature>
<dbReference type="InterPro" id="IPR036661">
    <property type="entry name" value="Luciferase-like_sf"/>
</dbReference>
<feature type="binding site" evidence="6">
    <location>
        <position position="150"/>
    </location>
    <ligand>
        <name>FMN</name>
        <dbReference type="ChEBI" id="CHEBI:58210"/>
    </ligand>
</feature>
<evidence type="ECO:0000313" key="8">
    <source>
        <dbReference type="EMBL" id="SDF33389.1"/>
    </source>
</evidence>
<dbReference type="EMBL" id="FNAV01000017">
    <property type="protein sequence ID" value="SDF33389.1"/>
    <property type="molecule type" value="Genomic_DNA"/>
</dbReference>
<keyword evidence="4 8" id="KW-0503">Monooxygenase</keyword>
<accession>A0A1G7K950</accession>
<feature type="binding site" evidence="6">
    <location>
        <position position="225"/>
    </location>
    <ligand>
        <name>FMN</name>
        <dbReference type="ChEBI" id="CHEBI:58210"/>
    </ligand>
</feature>
<evidence type="ECO:0000256" key="6">
    <source>
        <dbReference type="PIRSR" id="PIRSR000337-1"/>
    </source>
</evidence>
<dbReference type="RefSeq" id="WP_089962957.1">
    <property type="nucleotide sequence ID" value="NZ_FNAV01000017.1"/>
</dbReference>
<dbReference type="InterPro" id="IPR016215">
    <property type="entry name" value="NTA_MOA"/>
</dbReference>
<dbReference type="InterPro" id="IPR011251">
    <property type="entry name" value="Luciferase-like_dom"/>
</dbReference>
<dbReference type="PANTHER" id="PTHR30011">
    <property type="entry name" value="ALKANESULFONATE MONOOXYGENASE-RELATED"/>
    <property type="match status" value="1"/>
</dbReference>